<evidence type="ECO:0000313" key="6">
    <source>
        <dbReference type="EMBL" id="KRK54024.1"/>
    </source>
</evidence>
<dbReference type="HOGENOM" id="CLU_051638_3_2_9"/>
<sequence>MMEENTKRMLAGEPYCPATAELDGFAHYAHRLCRDYTLTTDEDTVERTTIIEKLFPNHGVGTYIQGPMFVDYGRFTTLGDNFYANANLTILDTCPVTIGDNVMCGPNVSIITAMHPLRYQQRNPRQLPDGRFADYEYGKPVTIGSNCWLAANVTICPGVTVGDGCVIGAGAVVTQDMPANSLVLGVPAKAVRPITEADHLANFPY</sequence>
<dbReference type="Proteomes" id="UP000051883">
    <property type="component" value="Unassembled WGS sequence"/>
</dbReference>
<protein>
    <submittedName>
        <fullName evidence="5">Bacterial transferase hexapeptide repeat protein</fullName>
        <ecNumber evidence="5">2.3.1.18</ecNumber>
    </submittedName>
    <submittedName>
        <fullName evidence="6">Galactoside O-acetyltransferase</fullName>
    </submittedName>
</protein>
<comment type="caution">
    <text evidence="5">The sequence shown here is derived from an EMBL/GenBank/DDBJ whole genome shotgun (WGS) entry which is preliminary data.</text>
</comment>
<dbReference type="PATRIC" id="fig|525309.8.peg.1708"/>
<dbReference type="Pfam" id="PF00132">
    <property type="entry name" value="Hexapep"/>
    <property type="match status" value="1"/>
</dbReference>
<accession>C8P9N9</accession>
<evidence type="ECO:0000313" key="5">
    <source>
        <dbReference type="EMBL" id="EEW52795.1"/>
    </source>
</evidence>
<evidence type="ECO:0000256" key="2">
    <source>
        <dbReference type="ARBA" id="ARBA00022679"/>
    </source>
</evidence>
<dbReference type="EMBL" id="AZDK01000049">
    <property type="protein sequence ID" value="KRK54024.1"/>
    <property type="molecule type" value="Genomic_DNA"/>
</dbReference>
<dbReference type="FunFam" id="2.160.10.10:FF:000025">
    <property type="entry name" value="Hexapeptide-repeat containing-acetyltransferase"/>
    <property type="match status" value="1"/>
</dbReference>
<dbReference type="AlphaFoldDB" id="C8P9N9"/>
<dbReference type="GO" id="GO:0008870">
    <property type="term" value="F:galactoside O-acetyltransferase activity"/>
    <property type="evidence" value="ECO:0007669"/>
    <property type="project" value="UniProtKB-EC"/>
</dbReference>
<dbReference type="Proteomes" id="UP000003675">
    <property type="component" value="Unassembled WGS sequence"/>
</dbReference>
<dbReference type="SMART" id="SM01266">
    <property type="entry name" value="Mac"/>
    <property type="match status" value="1"/>
</dbReference>
<gene>
    <name evidence="5" type="primary">lacA</name>
    <name evidence="6" type="ORF">FC31_GL001659</name>
    <name evidence="5" type="ORF">HMPREF0494_2033</name>
</gene>
<dbReference type="Gene3D" id="2.160.10.10">
    <property type="entry name" value="Hexapeptide repeat proteins"/>
    <property type="match status" value="1"/>
</dbReference>
<dbReference type="STRING" id="525309.HMPREF0494_2033"/>
<keyword evidence="8" id="KW-1185">Reference proteome</keyword>
<name>C8P9N9_9LACO</name>
<keyword evidence="2 5" id="KW-0808">Transferase</keyword>
<reference evidence="6 8" key="2">
    <citation type="journal article" date="2015" name="Genome Announc.">
        <title>Expanding the biotechnology potential of lactobacilli through comparative genomics of 213 strains and associated genera.</title>
        <authorList>
            <person name="Sun Z."/>
            <person name="Harris H.M."/>
            <person name="McCann A."/>
            <person name="Guo C."/>
            <person name="Argimon S."/>
            <person name="Zhang W."/>
            <person name="Yang X."/>
            <person name="Jeffery I.B."/>
            <person name="Cooney J.C."/>
            <person name="Kagawa T.F."/>
            <person name="Liu W."/>
            <person name="Song Y."/>
            <person name="Salvetti E."/>
            <person name="Wrobel A."/>
            <person name="Rasinkangas P."/>
            <person name="Parkhill J."/>
            <person name="Rea M.C."/>
            <person name="O'Sullivan O."/>
            <person name="Ritari J."/>
            <person name="Douillard F.P."/>
            <person name="Paul Ross R."/>
            <person name="Yang R."/>
            <person name="Briner A.E."/>
            <person name="Felis G.E."/>
            <person name="de Vos W.M."/>
            <person name="Barrangou R."/>
            <person name="Klaenhammer T.R."/>
            <person name="Caufield P.W."/>
            <person name="Cui Y."/>
            <person name="Zhang H."/>
            <person name="O'Toole P.W."/>
        </authorList>
    </citation>
    <scope>NUCLEOTIDE SEQUENCE [LARGE SCALE GENOMIC DNA]</scope>
    <source>
        <strain evidence="6 8">DSM 16041</strain>
    </source>
</reference>
<evidence type="ECO:0000256" key="1">
    <source>
        <dbReference type="ARBA" id="ARBA00007274"/>
    </source>
</evidence>
<evidence type="ECO:0000256" key="3">
    <source>
        <dbReference type="ARBA" id="ARBA00023315"/>
    </source>
</evidence>
<dbReference type="InterPro" id="IPR011004">
    <property type="entry name" value="Trimer_LpxA-like_sf"/>
</dbReference>
<evidence type="ECO:0000259" key="4">
    <source>
        <dbReference type="SMART" id="SM01266"/>
    </source>
</evidence>
<evidence type="ECO:0000313" key="7">
    <source>
        <dbReference type="Proteomes" id="UP000003675"/>
    </source>
</evidence>
<evidence type="ECO:0000313" key="8">
    <source>
        <dbReference type="Proteomes" id="UP000051883"/>
    </source>
</evidence>
<organism evidence="5 7">
    <name type="scientific">Limosilactobacillus antri DSM 16041</name>
    <dbReference type="NCBI Taxonomy" id="525309"/>
    <lineage>
        <taxon>Bacteria</taxon>
        <taxon>Bacillati</taxon>
        <taxon>Bacillota</taxon>
        <taxon>Bacilli</taxon>
        <taxon>Lactobacillales</taxon>
        <taxon>Lactobacillaceae</taxon>
        <taxon>Limosilactobacillus</taxon>
    </lineage>
</organism>
<proteinExistence type="inferred from homology"/>
<dbReference type="Pfam" id="PF12464">
    <property type="entry name" value="Mac"/>
    <property type="match status" value="1"/>
</dbReference>
<dbReference type="eggNOG" id="COG0110">
    <property type="taxonomic scope" value="Bacteria"/>
</dbReference>
<dbReference type="InterPro" id="IPR051159">
    <property type="entry name" value="Hexapeptide_acetyltransf"/>
</dbReference>
<comment type="similarity">
    <text evidence="1">Belongs to the transferase hexapeptide repeat family.</text>
</comment>
<dbReference type="EC" id="2.3.1.18" evidence="5"/>
<keyword evidence="3 5" id="KW-0012">Acyltransferase</keyword>
<dbReference type="CDD" id="cd03357">
    <property type="entry name" value="LbH_MAT_GAT"/>
    <property type="match status" value="1"/>
</dbReference>
<reference evidence="5 7" key="1">
    <citation type="submission" date="2009-09" db="EMBL/GenBank/DDBJ databases">
        <authorList>
            <person name="Qin X."/>
            <person name="Bachman B."/>
            <person name="Battles P."/>
            <person name="Bell A."/>
            <person name="Bess C."/>
            <person name="Bickham C."/>
            <person name="Chaboub L."/>
            <person name="Chen D."/>
            <person name="Coyle M."/>
            <person name="Deiros D.R."/>
            <person name="Dinh H."/>
            <person name="Forbes L."/>
            <person name="Fowler G."/>
            <person name="Francisco L."/>
            <person name="Fu Q."/>
            <person name="Gubbala S."/>
            <person name="Hale W."/>
            <person name="Han Y."/>
            <person name="Hemphill L."/>
            <person name="Highlander S.K."/>
            <person name="Hirani K."/>
            <person name="Hogues M."/>
            <person name="Jackson L."/>
            <person name="Jakkamsetti A."/>
            <person name="Javaid M."/>
            <person name="Jiang H."/>
            <person name="Korchina V."/>
            <person name="Kovar C."/>
            <person name="Lara F."/>
            <person name="Lee S."/>
            <person name="Mata R."/>
            <person name="Mathew T."/>
            <person name="Moen C."/>
            <person name="Morales K."/>
            <person name="Munidasa M."/>
            <person name="Nazareth L."/>
            <person name="Ngo R."/>
            <person name="Nguyen L."/>
            <person name="Okwuonu G."/>
            <person name="Ongeri F."/>
            <person name="Patil S."/>
            <person name="Petrosino J."/>
            <person name="Pham C."/>
            <person name="Pham P."/>
            <person name="Pu L.-L."/>
            <person name="Puazo M."/>
            <person name="Raj R."/>
            <person name="Reid J."/>
            <person name="Rouhana J."/>
            <person name="Saada N."/>
            <person name="Shang Y."/>
            <person name="Simmons D."/>
            <person name="Thornton R."/>
            <person name="Warren J."/>
            <person name="Weissenberger G."/>
            <person name="Zhang J."/>
            <person name="Zhang L."/>
            <person name="Zhou C."/>
            <person name="Zhu D."/>
            <person name="Muzny D."/>
            <person name="Worley K."/>
            <person name="Gibbs R."/>
        </authorList>
    </citation>
    <scope>NUCLEOTIDE SEQUENCE [LARGE SCALE GENOMIC DNA]</scope>
    <source>
        <strain evidence="5 7">DSM 16041</strain>
    </source>
</reference>
<dbReference type="PANTHER" id="PTHR23416:SF23">
    <property type="entry name" value="ACETYLTRANSFERASE C18B11.09C-RELATED"/>
    <property type="match status" value="1"/>
</dbReference>
<dbReference type="InterPro" id="IPR024688">
    <property type="entry name" value="Mac_dom"/>
</dbReference>
<dbReference type="EMBL" id="ACLL01000059">
    <property type="protein sequence ID" value="EEW52795.1"/>
    <property type="molecule type" value="Genomic_DNA"/>
</dbReference>
<dbReference type="InterPro" id="IPR001451">
    <property type="entry name" value="Hexapep"/>
</dbReference>
<dbReference type="PANTHER" id="PTHR23416">
    <property type="entry name" value="SIALIC ACID SYNTHASE-RELATED"/>
    <property type="match status" value="1"/>
</dbReference>
<dbReference type="SUPFAM" id="SSF51161">
    <property type="entry name" value="Trimeric LpxA-like enzymes"/>
    <property type="match status" value="1"/>
</dbReference>
<feature type="domain" description="Maltose/galactoside acetyltransferase" evidence="4">
    <location>
        <begin position="6"/>
        <end position="60"/>
    </location>
</feature>